<sequence length="271" mass="28687">MKDSKDGVHLHESVVKAGGLALGAAALGYWYHYNENIAVPPRIWVGDGPLRDKVLPHCSTLLRPFKPTPWAANCHSQTLLGLLRTITMRDNYRRQLILTTDGATLGLDWFDGCDSASYPAPLTAPILLVCHGVNGGSHEGYAKWICAGAVARGWRAVVLNYRGCNGLPYTAPRGYAATMSHDVFTAIYSLRARFPSAPLLAVGYSLGGLKLTKYLAEADAGLHEPPPGHPRLWAGGSGLAGAAVVSSPVSMGRSAERLGGSAGLAYNLAVA</sequence>
<feature type="domain" description="AB hydrolase-1" evidence="2">
    <location>
        <begin position="125"/>
        <end position="218"/>
    </location>
</feature>
<protein>
    <recommendedName>
        <fullName evidence="2">AB hydrolase-1 domain-containing protein</fullName>
    </recommendedName>
</protein>
<name>A0AAD3HHQ6_9CHLO</name>
<dbReference type="PANTHER" id="PTHR10794">
    <property type="entry name" value="ABHYDROLASE DOMAIN-CONTAINING PROTEIN"/>
    <property type="match status" value="1"/>
</dbReference>
<dbReference type="GO" id="GO:0034338">
    <property type="term" value="F:short-chain carboxylesterase activity"/>
    <property type="evidence" value="ECO:0007669"/>
    <property type="project" value="TreeGrafter"/>
</dbReference>
<evidence type="ECO:0000313" key="4">
    <source>
        <dbReference type="Proteomes" id="UP001054857"/>
    </source>
</evidence>
<comment type="similarity">
    <text evidence="1">Belongs to the AB hydrolase superfamily. AB hydrolase 4 family.</text>
</comment>
<dbReference type="Pfam" id="PF00561">
    <property type="entry name" value="Abhydrolase_1"/>
    <property type="match status" value="1"/>
</dbReference>
<organism evidence="3 4">
    <name type="scientific">Astrephomene gubernaculifera</name>
    <dbReference type="NCBI Taxonomy" id="47775"/>
    <lineage>
        <taxon>Eukaryota</taxon>
        <taxon>Viridiplantae</taxon>
        <taxon>Chlorophyta</taxon>
        <taxon>core chlorophytes</taxon>
        <taxon>Chlorophyceae</taxon>
        <taxon>CS clade</taxon>
        <taxon>Chlamydomonadales</taxon>
        <taxon>Astrephomenaceae</taxon>
        <taxon>Astrephomene</taxon>
    </lineage>
</organism>
<gene>
    <name evidence="3" type="ORF">Agub_g1406</name>
</gene>
<evidence type="ECO:0000313" key="3">
    <source>
        <dbReference type="EMBL" id="GFR40790.1"/>
    </source>
</evidence>
<dbReference type="EMBL" id="BMAR01000001">
    <property type="protein sequence ID" value="GFR40790.1"/>
    <property type="molecule type" value="Genomic_DNA"/>
</dbReference>
<dbReference type="InterPro" id="IPR029058">
    <property type="entry name" value="AB_hydrolase_fold"/>
</dbReference>
<keyword evidence="4" id="KW-1185">Reference proteome</keyword>
<proteinExistence type="inferred from homology"/>
<dbReference type="Proteomes" id="UP001054857">
    <property type="component" value="Unassembled WGS sequence"/>
</dbReference>
<accession>A0AAD3HHQ6</accession>
<evidence type="ECO:0000256" key="1">
    <source>
        <dbReference type="ARBA" id="ARBA00010884"/>
    </source>
</evidence>
<dbReference type="Gene3D" id="3.40.50.1820">
    <property type="entry name" value="alpha/beta hydrolase"/>
    <property type="match status" value="1"/>
</dbReference>
<evidence type="ECO:0000259" key="2">
    <source>
        <dbReference type="Pfam" id="PF00561"/>
    </source>
</evidence>
<dbReference type="GO" id="GO:0047372">
    <property type="term" value="F:monoacylglycerol lipase activity"/>
    <property type="evidence" value="ECO:0007669"/>
    <property type="project" value="TreeGrafter"/>
</dbReference>
<comment type="caution">
    <text evidence="3">The sequence shown here is derived from an EMBL/GenBank/DDBJ whole genome shotgun (WGS) entry which is preliminary data.</text>
</comment>
<dbReference type="PIRSF" id="PIRSF005211">
    <property type="entry name" value="Ab_hydro_YheT"/>
    <property type="match status" value="1"/>
</dbReference>
<dbReference type="SUPFAM" id="SSF53474">
    <property type="entry name" value="alpha/beta-Hydrolases"/>
    <property type="match status" value="1"/>
</dbReference>
<dbReference type="InterPro" id="IPR000073">
    <property type="entry name" value="AB_hydrolase_1"/>
</dbReference>
<reference evidence="3 4" key="1">
    <citation type="journal article" date="2021" name="Sci. Rep.">
        <title>Genome sequencing of the multicellular alga Astrephomene provides insights into convergent evolution of germ-soma differentiation.</title>
        <authorList>
            <person name="Yamashita S."/>
            <person name="Yamamoto K."/>
            <person name="Matsuzaki R."/>
            <person name="Suzuki S."/>
            <person name="Yamaguchi H."/>
            <person name="Hirooka S."/>
            <person name="Minakuchi Y."/>
            <person name="Miyagishima S."/>
            <person name="Kawachi M."/>
            <person name="Toyoda A."/>
            <person name="Nozaki H."/>
        </authorList>
    </citation>
    <scope>NUCLEOTIDE SEQUENCE [LARGE SCALE GENOMIC DNA]</scope>
    <source>
        <strain evidence="3 4">NIES-4017</strain>
    </source>
</reference>
<dbReference type="InterPro" id="IPR012020">
    <property type="entry name" value="ABHD4"/>
</dbReference>
<dbReference type="AlphaFoldDB" id="A0AAD3HHQ6"/>
<feature type="non-terminal residue" evidence="3">
    <location>
        <position position="271"/>
    </location>
</feature>
<dbReference type="PANTHER" id="PTHR10794:SF63">
    <property type="entry name" value="ALPHA_BETA HYDROLASE 1, ISOFORM A"/>
    <property type="match status" value="1"/>
</dbReference>
<dbReference type="InterPro" id="IPR050960">
    <property type="entry name" value="AB_hydrolase_4_sf"/>
</dbReference>